<proteinExistence type="predicted"/>
<feature type="non-terminal residue" evidence="2">
    <location>
        <position position="1"/>
    </location>
</feature>
<sequence length="79" mass="8144">NVRLEAGKPTALGGAENAERGGNPRNATQGTRPPLGNPVRGSELREQSSPADQARPATAPQLPPQQQHVSGHEPAGYSG</sequence>
<evidence type="ECO:0000313" key="2">
    <source>
        <dbReference type="EMBL" id="JAC66535.1"/>
    </source>
</evidence>
<organism evidence="2">
    <name type="scientific">Tetraselmis sp. GSL018</name>
    <dbReference type="NCBI Taxonomy" id="582737"/>
    <lineage>
        <taxon>Eukaryota</taxon>
        <taxon>Viridiplantae</taxon>
        <taxon>Chlorophyta</taxon>
        <taxon>core chlorophytes</taxon>
        <taxon>Chlorodendrophyceae</taxon>
        <taxon>Chlorodendrales</taxon>
        <taxon>Chlorodendraceae</taxon>
        <taxon>Tetraselmis</taxon>
    </lineage>
</organism>
<feature type="compositionally biased region" description="Low complexity" evidence="1">
    <location>
        <begin position="53"/>
        <end position="67"/>
    </location>
</feature>
<name>A0A061R788_9CHLO</name>
<protein>
    <submittedName>
        <fullName evidence="2">Uncharacterized protein</fullName>
    </submittedName>
</protein>
<gene>
    <name evidence="2" type="ORF">TSPGSL018_13431</name>
</gene>
<feature type="region of interest" description="Disordered" evidence="1">
    <location>
        <begin position="1"/>
        <end position="79"/>
    </location>
</feature>
<feature type="non-terminal residue" evidence="2">
    <location>
        <position position="79"/>
    </location>
</feature>
<dbReference type="EMBL" id="GBEZ01020102">
    <property type="protein sequence ID" value="JAC66535.1"/>
    <property type="molecule type" value="Transcribed_RNA"/>
</dbReference>
<dbReference type="AlphaFoldDB" id="A0A061R788"/>
<reference evidence="2" key="1">
    <citation type="submission" date="2014-05" db="EMBL/GenBank/DDBJ databases">
        <title>The transcriptome of the halophilic microalga Tetraselmis sp. GSL018 isolated from the Great Salt Lake, Utah.</title>
        <authorList>
            <person name="Jinkerson R.E."/>
            <person name="D'Adamo S."/>
            <person name="Posewitz M.C."/>
        </authorList>
    </citation>
    <scope>NUCLEOTIDE SEQUENCE</scope>
    <source>
        <strain evidence="2">GSL018</strain>
    </source>
</reference>
<evidence type="ECO:0000256" key="1">
    <source>
        <dbReference type="SAM" id="MobiDB-lite"/>
    </source>
</evidence>
<accession>A0A061R788</accession>